<dbReference type="Gene3D" id="3.30.1330.60">
    <property type="entry name" value="OmpA-like domain"/>
    <property type="match status" value="1"/>
</dbReference>
<evidence type="ECO:0000256" key="1">
    <source>
        <dbReference type="ARBA" id="ARBA00004442"/>
    </source>
</evidence>
<organism evidence="7 8">
    <name type="scientific">Sedimentitalea nanhaiensis</name>
    <dbReference type="NCBI Taxonomy" id="999627"/>
    <lineage>
        <taxon>Bacteria</taxon>
        <taxon>Pseudomonadati</taxon>
        <taxon>Pseudomonadota</taxon>
        <taxon>Alphaproteobacteria</taxon>
        <taxon>Rhodobacterales</taxon>
        <taxon>Paracoccaceae</taxon>
        <taxon>Sedimentitalea</taxon>
    </lineage>
</organism>
<dbReference type="eggNOG" id="COG2353">
    <property type="taxonomic scope" value="Bacteria"/>
</dbReference>
<dbReference type="SMART" id="SM00867">
    <property type="entry name" value="YceI"/>
    <property type="match status" value="1"/>
</dbReference>
<dbReference type="InterPro" id="IPR006690">
    <property type="entry name" value="OMPA-like_CS"/>
</dbReference>
<accession>A0A1I7D7V7</accession>
<evidence type="ECO:0000256" key="3">
    <source>
        <dbReference type="ARBA" id="ARBA00023237"/>
    </source>
</evidence>
<evidence type="ECO:0000313" key="8">
    <source>
        <dbReference type="Proteomes" id="UP000182466"/>
    </source>
</evidence>
<reference evidence="7 8" key="1">
    <citation type="submission" date="2016-10" db="EMBL/GenBank/DDBJ databases">
        <authorList>
            <person name="de Groot N.N."/>
        </authorList>
    </citation>
    <scope>NUCLEOTIDE SEQUENCE [LARGE SCALE GENOMIC DNA]</scope>
    <source>
        <strain evidence="7 8">CGMCC 1.10959</strain>
    </source>
</reference>
<dbReference type="InterPro" id="IPR007372">
    <property type="entry name" value="Lipid/polyisoprenoid-bd_YceI"/>
</dbReference>
<keyword evidence="3" id="KW-0998">Cell outer membrane</keyword>
<feature type="signal peptide" evidence="5">
    <location>
        <begin position="1"/>
        <end position="29"/>
    </location>
</feature>
<name>A0A1I7D7V7_9RHOB</name>
<dbReference type="PROSITE" id="PS51123">
    <property type="entry name" value="OMPA_2"/>
    <property type="match status" value="1"/>
</dbReference>
<keyword evidence="8" id="KW-1185">Reference proteome</keyword>
<dbReference type="InterPro" id="IPR036761">
    <property type="entry name" value="TTHA0802/YceI-like_sf"/>
</dbReference>
<gene>
    <name evidence="7" type="ORF">SAMN05216236_12417</name>
</gene>
<proteinExistence type="predicted"/>
<dbReference type="EMBL" id="FPAW01000024">
    <property type="protein sequence ID" value="SFU07798.1"/>
    <property type="molecule type" value="Genomic_DNA"/>
</dbReference>
<dbReference type="PRINTS" id="PR01021">
    <property type="entry name" value="OMPADOMAIN"/>
</dbReference>
<dbReference type="InterPro" id="IPR006664">
    <property type="entry name" value="OMP_bac"/>
</dbReference>
<dbReference type="Proteomes" id="UP000182466">
    <property type="component" value="Unassembled WGS sequence"/>
</dbReference>
<evidence type="ECO:0000256" key="2">
    <source>
        <dbReference type="ARBA" id="ARBA00023136"/>
    </source>
</evidence>
<dbReference type="PANTHER" id="PTHR30329">
    <property type="entry name" value="STATOR ELEMENT OF FLAGELLAR MOTOR COMPLEX"/>
    <property type="match status" value="1"/>
</dbReference>
<evidence type="ECO:0000256" key="5">
    <source>
        <dbReference type="SAM" id="SignalP"/>
    </source>
</evidence>
<dbReference type="Gene3D" id="2.40.128.110">
    <property type="entry name" value="Lipid/polyisoprenoid-binding, YceI-like"/>
    <property type="match status" value="1"/>
</dbReference>
<dbReference type="PRINTS" id="PR01023">
    <property type="entry name" value="NAFLGMOTY"/>
</dbReference>
<dbReference type="PANTHER" id="PTHR30329:SF21">
    <property type="entry name" value="LIPOPROTEIN YIAD-RELATED"/>
    <property type="match status" value="1"/>
</dbReference>
<dbReference type="OrthoDB" id="5525824at2"/>
<dbReference type="SUPFAM" id="SSF103088">
    <property type="entry name" value="OmpA-like"/>
    <property type="match status" value="1"/>
</dbReference>
<feature type="chain" id="PRO_5010209712" evidence="5">
    <location>
        <begin position="30"/>
        <end position="358"/>
    </location>
</feature>
<dbReference type="STRING" id="999627.SAMN05216236_12417"/>
<dbReference type="CDD" id="cd07185">
    <property type="entry name" value="OmpA_C-like"/>
    <property type="match status" value="1"/>
</dbReference>
<comment type="subcellular location">
    <subcellularLocation>
        <location evidence="1">Cell outer membrane</location>
    </subcellularLocation>
</comment>
<dbReference type="GO" id="GO:0009279">
    <property type="term" value="C:cell outer membrane"/>
    <property type="evidence" value="ECO:0007669"/>
    <property type="project" value="UniProtKB-SubCell"/>
</dbReference>
<dbReference type="Pfam" id="PF04264">
    <property type="entry name" value="YceI"/>
    <property type="match status" value="1"/>
</dbReference>
<evidence type="ECO:0000256" key="4">
    <source>
        <dbReference type="PROSITE-ProRule" id="PRU00473"/>
    </source>
</evidence>
<evidence type="ECO:0000259" key="6">
    <source>
        <dbReference type="PROSITE" id="PS51123"/>
    </source>
</evidence>
<keyword evidence="5" id="KW-0732">Signal</keyword>
<dbReference type="InterPro" id="IPR006665">
    <property type="entry name" value="OmpA-like"/>
</dbReference>
<dbReference type="eggNOG" id="COG2885">
    <property type="taxonomic scope" value="Bacteria"/>
</dbReference>
<protein>
    <submittedName>
        <fullName evidence="7">YceI-like domain-containing protein</fullName>
    </submittedName>
</protein>
<sequence>MMTIFARRALLSLILSFWTLLAVSLGAQAQSADPFENGWVLDSQASELRFMSIKKGNLAETNKFATISGLITQDGKAQIRVLMDSVDTKVDLRNVRMRFLFFETFLHPETTITVQLDPALLTDLHATRRKMIDVEYTVALHGVTVTKTAEVAVTLISNDRVAVSTTTPIAVTLAEHNLEEGRTKLQEAANVDIAPLGVVSFDFVFDRASPGTPPDTAVLTNAVAPGSAALETRGNLDREACVGRFEILSRTGNIYFRTGSARLDGKSTPLLDNLHDIVNRCPDLNIEISGHTDSDGSNAANQSLSERRAASVASYLQSKGVPASRMAVVGYGEARPLVDNTTAQNKARNRRIEFSVIN</sequence>
<dbReference type="InterPro" id="IPR050330">
    <property type="entry name" value="Bact_OuterMem_StrucFunc"/>
</dbReference>
<dbReference type="PROSITE" id="PS01068">
    <property type="entry name" value="OMPA_1"/>
    <property type="match status" value="1"/>
</dbReference>
<keyword evidence="2 4" id="KW-0472">Membrane</keyword>
<feature type="domain" description="OmpA-like" evidence="6">
    <location>
        <begin position="243"/>
        <end position="358"/>
    </location>
</feature>
<evidence type="ECO:0000313" key="7">
    <source>
        <dbReference type="EMBL" id="SFU07798.1"/>
    </source>
</evidence>
<dbReference type="Pfam" id="PF00691">
    <property type="entry name" value="OmpA"/>
    <property type="match status" value="1"/>
</dbReference>
<dbReference type="AlphaFoldDB" id="A0A1I7D7V7"/>
<dbReference type="SUPFAM" id="SSF101874">
    <property type="entry name" value="YceI-like"/>
    <property type="match status" value="1"/>
</dbReference>
<dbReference type="InterPro" id="IPR036737">
    <property type="entry name" value="OmpA-like_sf"/>
</dbReference>